<sequence length="106" mass="11748">MKCNNLATHPEQWLVKLTAVPLGPGLNLGEGMDPPRFPDLNPLNFFFCGHRHWFVYKTSLATVEDFTARIVIASTEIASTPELFECVQQSILRQCVGCPMILAAAT</sequence>
<name>A0A8X6SSD1_TRICX</name>
<proteinExistence type="predicted"/>
<dbReference type="AlphaFoldDB" id="A0A8X6SSD1"/>
<gene>
    <name evidence="1" type="ORF">TNCV_735721</name>
</gene>
<reference evidence="1" key="1">
    <citation type="submission" date="2020-08" db="EMBL/GenBank/DDBJ databases">
        <title>Multicomponent nature underlies the extraordinary mechanical properties of spider dragline silk.</title>
        <authorList>
            <person name="Kono N."/>
            <person name="Nakamura H."/>
            <person name="Mori M."/>
            <person name="Yoshida Y."/>
            <person name="Ohtoshi R."/>
            <person name="Malay A.D."/>
            <person name="Moran D.A.P."/>
            <person name="Tomita M."/>
            <person name="Numata K."/>
            <person name="Arakawa K."/>
        </authorList>
    </citation>
    <scope>NUCLEOTIDE SEQUENCE</scope>
</reference>
<evidence type="ECO:0000313" key="2">
    <source>
        <dbReference type="Proteomes" id="UP000887159"/>
    </source>
</evidence>
<dbReference type="EMBL" id="BMAU01021339">
    <property type="protein sequence ID" value="GFY16545.1"/>
    <property type="molecule type" value="Genomic_DNA"/>
</dbReference>
<organism evidence="1 2">
    <name type="scientific">Trichonephila clavipes</name>
    <name type="common">Golden silk orbweaver</name>
    <name type="synonym">Nephila clavipes</name>
    <dbReference type="NCBI Taxonomy" id="2585209"/>
    <lineage>
        <taxon>Eukaryota</taxon>
        <taxon>Metazoa</taxon>
        <taxon>Ecdysozoa</taxon>
        <taxon>Arthropoda</taxon>
        <taxon>Chelicerata</taxon>
        <taxon>Arachnida</taxon>
        <taxon>Araneae</taxon>
        <taxon>Araneomorphae</taxon>
        <taxon>Entelegynae</taxon>
        <taxon>Araneoidea</taxon>
        <taxon>Nephilidae</taxon>
        <taxon>Trichonephila</taxon>
    </lineage>
</organism>
<evidence type="ECO:0000313" key="1">
    <source>
        <dbReference type="EMBL" id="GFY16545.1"/>
    </source>
</evidence>
<accession>A0A8X6SSD1</accession>
<protein>
    <submittedName>
        <fullName evidence="1">Uncharacterized protein</fullName>
    </submittedName>
</protein>
<keyword evidence="2" id="KW-1185">Reference proteome</keyword>
<dbReference type="InterPro" id="IPR036397">
    <property type="entry name" value="RNaseH_sf"/>
</dbReference>
<dbReference type="GO" id="GO:0003676">
    <property type="term" value="F:nucleic acid binding"/>
    <property type="evidence" value="ECO:0007669"/>
    <property type="project" value="InterPro"/>
</dbReference>
<comment type="caution">
    <text evidence="1">The sequence shown here is derived from an EMBL/GenBank/DDBJ whole genome shotgun (WGS) entry which is preliminary data.</text>
</comment>
<dbReference type="Proteomes" id="UP000887159">
    <property type="component" value="Unassembled WGS sequence"/>
</dbReference>
<dbReference type="Gene3D" id="3.30.420.10">
    <property type="entry name" value="Ribonuclease H-like superfamily/Ribonuclease H"/>
    <property type="match status" value="1"/>
</dbReference>